<gene>
    <name evidence="3" type="ORF">ALEPTO_LOCUS996</name>
</gene>
<dbReference type="InterPro" id="IPR044861">
    <property type="entry name" value="IPNS-like_FE2OG_OXY"/>
</dbReference>
<dbReference type="PROSITE" id="PS51471">
    <property type="entry name" value="FE2OG_OXY"/>
    <property type="match status" value="1"/>
</dbReference>
<evidence type="ECO:0000259" key="2">
    <source>
        <dbReference type="PROSITE" id="PS51471"/>
    </source>
</evidence>
<dbReference type="Proteomes" id="UP000789508">
    <property type="component" value="Unassembled WGS sequence"/>
</dbReference>
<dbReference type="GO" id="GO:0046872">
    <property type="term" value="F:metal ion binding"/>
    <property type="evidence" value="ECO:0007669"/>
    <property type="project" value="UniProtKB-KW"/>
</dbReference>
<dbReference type="EMBL" id="CAJVPS010000093">
    <property type="protein sequence ID" value="CAG8450862.1"/>
    <property type="molecule type" value="Genomic_DNA"/>
</dbReference>
<keyword evidence="1" id="KW-0479">Metal-binding</keyword>
<comment type="similarity">
    <text evidence="1">Belongs to the iron/ascorbate-dependent oxidoreductase family.</text>
</comment>
<dbReference type="AlphaFoldDB" id="A0A9N8YT07"/>
<sequence length="348" mass="39658">MSIQNIIQLPVVDLSPLVPLVNNAPSVTNPVSKIASELQNACISYGAFYVTCSSFSRDAELKILDNARRFFNLPETVKSNIPIRSGGFTRGYIAMGVESGSHRIEFKEAFSYGYEWNPSDKPNNSLQGPNEWDNLDEILGLEWRNGLNEFYSQMVFLAELLVKGLEIALQLELQSYCAGGETISLMRLFHYFPYSNEQNDVEAIGSSPHTDWGFLTLLLQPDNVQGLQIFYDNEWRDIASKPGHIVVNCGDYLSLITKGAFISPLHRVISDGANERYSMVFFYYPKYDAHIPIINVNDPKIHNLSIFKDQKYDNDNQRKEQEQEINSTIDDVCFGEYIARKWDQVYRG</sequence>
<dbReference type="InterPro" id="IPR050231">
    <property type="entry name" value="Iron_ascorbate_oxido_reductase"/>
</dbReference>
<evidence type="ECO:0000313" key="4">
    <source>
        <dbReference type="Proteomes" id="UP000789508"/>
    </source>
</evidence>
<dbReference type="Pfam" id="PF14226">
    <property type="entry name" value="DIOX_N"/>
    <property type="match status" value="1"/>
</dbReference>
<keyword evidence="4" id="KW-1185">Reference proteome</keyword>
<accession>A0A9N8YT07</accession>
<dbReference type="SUPFAM" id="SSF51197">
    <property type="entry name" value="Clavaminate synthase-like"/>
    <property type="match status" value="1"/>
</dbReference>
<keyword evidence="1" id="KW-0560">Oxidoreductase</keyword>
<evidence type="ECO:0000256" key="1">
    <source>
        <dbReference type="RuleBase" id="RU003682"/>
    </source>
</evidence>
<dbReference type="InterPro" id="IPR027443">
    <property type="entry name" value="IPNS-like_sf"/>
</dbReference>
<feature type="domain" description="Fe2OG dioxygenase" evidence="2">
    <location>
        <begin position="182"/>
        <end position="285"/>
    </location>
</feature>
<dbReference type="Gene3D" id="2.60.120.330">
    <property type="entry name" value="B-lactam Antibiotic, Isopenicillin N Synthase, Chain"/>
    <property type="match status" value="1"/>
</dbReference>
<dbReference type="InterPro" id="IPR005123">
    <property type="entry name" value="Oxoglu/Fe-dep_dioxygenase_dom"/>
</dbReference>
<proteinExistence type="inferred from homology"/>
<dbReference type="PANTHER" id="PTHR47990">
    <property type="entry name" value="2-OXOGLUTARATE (2OG) AND FE(II)-DEPENDENT OXYGENASE SUPERFAMILY PROTEIN-RELATED"/>
    <property type="match status" value="1"/>
</dbReference>
<dbReference type="OrthoDB" id="627829at2759"/>
<evidence type="ECO:0000313" key="3">
    <source>
        <dbReference type="EMBL" id="CAG8450862.1"/>
    </source>
</evidence>
<reference evidence="3" key="1">
    <citation type="submission" date="2021-06" db="EMBL/GenBank/DDBJ databases">
        <authorList>
            <person name="Kallberg Y."/>
            <person name="Tangrot J."/>
            <person name="Rosling A."/>
        </authorList>
    </citation>
    <scope>NUCLEOTIDE SEQUENCE</scope>
    <source>
        <strain evidence="3">FL130A</strain>
    </source>
</reference>
<dbReference type="InterPro" id="IPR026992">
    <property type="entry name" value="DIOX_N"/>
</dbReference>
<protein>
    <submittedName>
        <fullName evidence="3">8093_t:CDS:1</fullName>
    </submittedName>
</protein>
<organism evidence="3 4">
    <name type="scientific">Ambispora leptoticha</name>
    <dbReference type="NCBI Taxonomy" id="144679"/>
    <lineage>
        <taxon>Eukaryota</taxon>
        <taxon>Fungi</taxon>
        <taxon>Fungi incertae sedis</taxon>
        <taxon>Mucoromycota</taxon>
        <taxon>Glomeromycotina</taxon>
        <taxon>Glomeromycetes</taxon>
        <taxon>Archaeosporales</taxon>
        <taxon>Ambisporaceae</taxon>
        <taxon>Ambispora</taxon>
    </lineage>
</organism>
<keyword evidence="1" id="KW-0408">Iron</keyword>
<comment type="caution">
    <text evidence="3">The sequence shown here is derived from an EMBL/GenBank/DDBJ whole genome shotgun (WGS) entry which is preliminary data.</text>
</comment>
<name>A0A9N8YT07_9GLOM</name>
<dbReference type="Pfam" id="PF03171">
    <property type="entry name" value="2OG-FeII_Oxy"/>
    <property type="match status" value="1"/>
</dbReference>
<dbReference type="GO" id="GO:0016491">
    <property type="term" value="F:oxidoreductase activity"/>
    <property type="evidence" value="ECO:0007669"/>
    <property type="project" value="UniProtKB-KW"/>
</dbReference>